<organism evidence="1 2">
    <name type="scientific">Diversispora epigaea</name>
    <dbReference type="NCBI Taxonomy" id="1348612"/>
    <lineage>
        <taxon>Eukaryota</taxon>
        <taxon>Fungi</taxon>
        <taxon>Fungi incertae sedis</taxon>
        <taxon>Mucoromycota</taxon>
        <taxon>Glomeromycotina</taxon>
        <taxon>Glomeromycetes</taxon>
        <taxon>Diversisporales</taxon>
        <taxon>Diversisporaceae</taxon>
        <taxon>Diversispora</taxon>
    </lineage>
</organism>
<evidence type="ECO:0000313" key="2">
    <source>
        <dbReference type="Proteomes" id="UP000266861"/>
    </source>
</evidence>
<gene>
    <name evidence="1" type="ORF">Glove_300g67</name>
</gene>
<accession>A0A397HWJ4</accession>
<reference evidence="1 2" key="1">
    <citation type="submission" date="2018-08" db="EMBL/GenBank/DDBJ databases">
        <title>Genome and evolution of the arbuscular mycorrhizal fungus Diversispora epigaea (formerly Glomus versiforme) and its bacterial endosymbionts.</title>
        <authorList>
            <person name="Sun X."/>
            <person name="Fei Z."/>
            <person name="Harrison M."/>
        </authorList>
    </citation>
    <scope>NUCLEOTIDE SEQUENCE [LARGE SCALE GENOMIC DNA]</scope>
    <source>
        <strain evidence="1 2">IT104</strain>
    </source>
</reference>
<proteinExistence type="predicted"/>
<dbReference type="Proteomes" id="UP000266861">
    <property type="component" value="Unassembled WGS sequence"/>
</dbReference>
<protein>
    <submittedName>
        <fullName evidence="1">Uncharacterized protein</fullName>
    </submittedName>
</protein>
<keyword evidence="2" id="KW-1185">Reference proteome</keyword>
<dbReference type="EMBL" id="PQFF01000274">
    <property type="protein sequence ID" value="RHZ67619.1"/>
    <property type="molecule type" value="Genomic_DNA"/>
</dbReference>
<evidence type="ECO:0000313" key="1">
    <source>
        <dbReference type="EMBL" id="RHZ67619.1"/>
    </source>
</evidence>
<sequence>MRAKVFSVSRQYKQRVPVASNVEDPGVVPFLNFNDGNFIEQILFNLWAKLRKANQNRKQVFIHNVHAEYNNFSTTFTAAFRFYRIFYIFRFVKQKNAKSLALFLGRFFLKIEISDQNY</sequence>
<comment type="caution">
    <text evidence="1">The sequence shown here is derived from an EMBL/GenBank/DDBJ whole genome shotgun (WGS) entry which is preliminary data.</text>
</comment>
<name>A0A397HWJ4_9GLOM</name>
<dbReference type="AlphaFoldDB" id="A0A397HWJ4"/>